<comment type="caution">
    <text evidence="2">The sequence shown here is derived from an EMBL/GenBank/DDBJ whole genome shotgun (WGS) entry which is preliminary data.</text>
</comment>
<dbReference type="InterPro" id="IPR003779">
    <property type="entry name" value="CMD-like"/>
</dbReference>
<accession>A0ABV2GIP3</accession>
<evidence type="ECO:0000259" key="1">
    <source>
        <dbReference type="Pfam" id="PF02627"/>
    </source>
</evidence>
<evidence type="ECO:0000313" key="3">
    <source>
        <dbReference type="Proteomes" id="UP001549204"/>
    </source>
</evidence>
<dbReference type="Pfam" id="PF02627">
    <property type="entry name" value="CMD"/>
    <property type="match status" value="1"/>
</dbReference>
<dbReference type="SUPFAM" id="SSF69118">
    <property type="entry name" value="AhpD-like"/>
    <property type="match status" value="1"/>
</dbReference>
<dbReference type="RefSeq" id="WP_354488724.1">
    <property type="nucleotide sequence ID" value="NZ_JBEPMC010000002.1"/>
</dbReference>
<dbReference type="Proteomes" id="UP001549204">
    <property type="component" value="Unassembled WGS sequence"/>
</dbReference>
<proteinExistence type="predicted"/>
<dbReference type="InterPro" id="IPR004675">
    <property type="entry name" value="AhpD_core"/>
</dbReference>
<gene>
    <name evidence="2" type="ORF">ABID19_001166</name>
</gene>
<dbReference type="Gene3D" id="1.20.1290.10">
    <property type="entry name" value="AhpD-like"/>
    <property type="match status" value="1"/>
</dbReference>
<dbReference type="NCBIfam" id="TIGR00778">
    <property type="entry name" value="ahpD_dom"/>
    <property type="match status" value="1"/>
</dbReference>
<feature type="domain" description="Carboxymuconolactone decarboxylase-like" evidence="1">
    <location>
        <begin position="23"/>
        <end position="105"/>
    </location>
</feature>
<sequence>MTDAREQLKDAQRGLAAFAKASPDLFGGFARVSKAATAAGAFSAAQKELIAVAIAVSKGCEDCIVYHVDAAIKHGATEAETIEALEVAVEMGGGPAIMYGAKALAAFKSLQER</sequence>
<organism evidence="2 3">
    <name type="scientific">Mesorhizobium robiniae</name>
    <dbReference type="NCBI Taxonomy" id="559315"/>
    <lineage>
        <taxon>Bacteria</taxon>
        <taxon>Pseudomonadati</taxon>
        <taxon>Pseudomonadota</taxon>
        <taxon>Alphaproteobacteria</taxon>
        <taxon>Hyphomicrobiales</taxon>
        <taxon>Phyllobacteriaceae</taxon>
        <taxon>Mesorhizobium</taxon>
    </lineage>
</organism>
<reference evidence="2 3" key="1">
    <citation type="submission" date="2024-06" db="EMBL/GenBank/DDBJ databases">
        <title>Genomic Encyclopedia of Type Strains, Phase IV (KMG-IV): sequencing the most valuable type-strain genomes for metagenomic binning, comparative biology and taxonomic classification.</title>
        <authorList>
            <person name="Goeker M."/>
        </authorList>
    </citation>
    <scope>NUCLEOTIDE SEQUENCE [LARGE SCALE GENOMIC DNA]</scope>
    <source>
        <strain evidence="2 3">DSM 100022</strain>
    </source>
</reference>
<name>A0ABV2GIP3_9HYPH</name>
<dbReference type="InterPro" id="IPR029032">
    <property type="entry name" value="AhpD-like"/>
</dbReference>
<evidence type="ECO:0000313" key="2">
    <source>
        <dbReference type="EMBL" id="MET3578149.1"/>
    </source>
</evidence>
<keyword evidence="3" id="KW-1185">Reference proteome</keyword>
<dbReference type="PANTHER" id="PTHR33930">
    <property type="entry name" value="ALKYL HYDROPEROXIDE REDUCTASE AHPD"/>
    <property type="match status" value="1"/>
</dbReference>
<dbReference type="EMBL" id="JBEPMC010000002">
    <property type="protein sequence ID" value="MET3578149.1"/>
    <property type="molecule type" value="Genomic_DNA"/>
</dbReference>
<dbReference type="PANTHER" id="PTHR33930:SF2">
    <property type="entry name" value="BLR3452 PROTEIN"/>
    <property type="match status" value="1"/>
</dbReference>
<protein>
    <submittedName>
        <fullName evidence="2">AhpD family alkylhydroperoxidase</fullName>
    </submittedName>
</protein>